<dbReference type="InterPro" id="IPR033122">
    <property type="entry name" value="LETM1-like_RBD"/>
</dbReference>
<proteinExistence type="predicted"/>
<reference evidence="10" key="1">
    <citation type="submission" date="2021-04" db="EMBL/GenBank/DDBJ databases">
        <authorList>
            <consortium name="Molecular Ecology Group"/>
        </authorList>
    </citation>
    <scope>NUCLEOTIDE SEQUENCE</scope>
</reference>
<keyword evidence="2 8" id="KW-0812">Transmembrane</keyword>
<feature type="transmembrane region" description="Helical" evidence="8">
    <location>
        <begin position="125"/>
        <end position="148"/>
    </location>
</feature>
<evidence type="ECO:0000256" key="2">
    <source>
        <dbReference type="ARBA" id="ARBA00022692"/>
    </source>
</evidence>
<comment type="caution">
    <text evidence="10">The sequence shown here is derived from an EMBL/GenBank/DDBJ whole genome shotgun (WGS) entry which is preliminary data.</text>
</comment>
<evidence type="ECO:0000256" key="1">
    <source>
        <dbReference type="ARBA" id="ARBA00004434"/>
    </source>
</evidence>
<evidence type="ECO:0000256" key="3">
    <source>
        <dbReference type="ARBA" id="ARBA00022792"/>
    </source>
</evidence>
<gene>
    <name evidence="10" type="ORF">CUNI_LOCUS8769</name>
</gene>
<evidence type="ECO:0000313" key="11">
    <source>
        <dbReference type="Proteomes" id="UP000678393"/>
    </source>
</evidence>
<dbReference type="GO" id="GO:0030003">
    <property type="term" value="P:intracellular monoatomic cation homeostasis"/>
    <property type="evidence" value="ECO:0007669"/>
    <property type="project" value="TreeGrafter"/>
</dbReference>
<keyword evidence="3" id="KW-0999">Mitochondrion inner membrane</keyword>
<accession>A0A8S3Z7P5</accession>
<keyword evidence="6 8" id="KW-0472">Membrane</keyword>
<name>A0A8S3Z7P5_9EUPU</name>
<dbReference type="PROSITE" id="PS51758">
    <property type="entry name" value="LETM1_RBD"/>
    <property type="match status" value="1"/>
</dbReference>
<dbReference type="InterPro" id="IPR044202">
    <property type="entry name" value="LETM1/MDM38-like"/>
</dbReference>
<dbReference type="PANTHER" id="PTHR14009:SF13">
    <property type="entry name" value="LETM1 DOMAIN-CONTAINING PROTEIN 1"/>
    <property type="match status" value="1"/>
</dbReference>
<dbReference type="GO" id="GO:0043022">
    <property type="term" value="F:ribosome binding"/>
    <property type="evidence" value="ECO:0007669"/>
    <property type="project" value="InterPro"/>
</dbReference>
<dbReference type="GO" id="GO:0005743">
    <property type="term" value="C:mitochondrial inner membrane"/>
    <property type="evidence" value="ECO:0007669"/>
    <property type="project" value="UniProtKB-SubCell"/>
</dbReference>
<comment type="subcellular location">
    <subcellularLocation>
        <location evidence="1">Mitochondrion inner membrane</location>
        <topology evidence="1">Single-pass membrane protein</topology>
    </subcellularLocation>
</comment>
<keyword evidence="11" id="KW-1185">Reference proteome</keyword>
<evidence type="ECO:0000259" key="9">
    <source>
        <dbReference type="PROSITE" id="PS51758"/>
    </source>
</evidence>
<dbReference type="EMBL" id="CAJHNH020001470">
    <property type="protein sequence ID" value="CAG5123211.1"/>
    <property type="molecule type" value="Genomic_DNA"/>
</dbReference>
<evidence type="ECO:0000256" key="5">
    <source>
        <dbReference type="ARBA" id="ARBA00023128"/>
    </source>
</evidence>
<feature type="domain" description="Letm1 RBD" evidence="9">
    <location>
        <begin position="165"/>
        <end position="355"/>
    </location>
</feature>
<dbReference type="Pfam" id="PF07766">
    <property type="entry name" value="LETM1_RBD"/>
    <property type="match status" value="1"/>
</dbReference>
<evidence type="ECO:0000256" key="6">
    <source>
        <dbReference type="ARBA" id="ARBA00023136"/>
    </source>
</evidence>
<keyword evidence="4 8" id="KW-1133">Transmembrane helix</keyword>
<dbReference type="Proteomes" id="UP000678393">
    <property type="component" value="Unassembled WGS sequence"/>
</dbReference>
<evidence type="ECO:0000256" key="8">
    <source>
        <dbReference type="SAM" id="Phobius"/>
    </source>
</evidence>
<evidence type="ECO:0000313" key="10">
    <source>
        <dbReference type="EMBL" id="CAG5123211.1"/>
    </source>
</evidence>
<sequence>MQTCLALPVYCVATMAASMKQVCLFRQLSYSTEHLEDKIKPPIKPKRYVLDRLVKFITSSADELEKRAPSVFQVYRTFRTGVSSFVTDTKDYYRVSSRLWAGESLAAFSRKELELYRQFSSDLPLVGLIFVIAFAPGGVAVFPFAYVFPRHLLSHHFWTPLQKEEFRRIALTKRLKHYDSILDYLHLLSQHIEDPTFKEHVLKAIQKLDTNVLLASKEILELSPLFEGKPYNMDCLSLRHMRHLGKSLGLSVRRRRLVKDALLLHYMDVAMVREGINNMTEEELDKACDWRGLNPQDLWRKDKVSYLESWTQISSTVHESSISLLLHLPVLLGYCLPTNRELMGPKSARLRGRLS</sequence>
<protein>
    <recommendedName>
        <fullName evidence="9">Letm1 RBD domain-containing protein</fullName>
    </recommendedName>
</protein>
<evidence type="ECO:0000256" key="4">
    <source>
        <dbReference type="ARBA" id="ARBA00022989"/>
    </source>
</evidence>
<keyword evidence="5 7" id="KW-0496">Mitochondrion</keyword>
<organism evidence="10 11">
    <name type="scientific">Candidula unifasciata</name>
    <dbReference type="NCBI Taxonomy" id="100452"/>
    <lineage>
        <taxon>Eukaryota</taxon>
        <taxon>Metazoa</taxon>
        <taxon>Spiralia</taxon>
        <taxon>Lophotrochozoa</taxon>
        <taxon>Mollusca</taxon>
        <taxon>Gastropoda</taxon>
        <taxon>Heterobranchia</taxon>
        <taxon>Euthyneura</taxon>
        <taxon>Panpulmonata</taxon>
        <taxon>Eupulmonata</taxon>
        <taxon>Stylommatophora</taxon>
        <taxon>Helicina</taxon>
        <taxon>Helicoidea</taxon>
        <taxon>Geomitridae</taxon>
        <taxon>Candidula</taxon>
    </lineage>
</organism>
<dbReference type="PANTHER" id="PTHR14009">
    <property type="entry name" value="LEUCINE ZIPPER-EF-HAND CONTAINING TRANSMEMBRANE PROTEIN"/>
    <property type="match status" value="1"/>
</dbReference>
<dbReference type="OrthoDB" id="73691at2759"/>
<evidence type="ECO:0000256" key="7">
    <source>
        <dbReference type="PROSITE-ProRule" id="PRU01094"/>
    </source>
</evidence>
<dbReference type="AlphaFoldDB" id="A0A8S3Z7P5"/>